<sequence length="348" mass="36822">MMKTTTALIAGMSLVTASAAFAQENLTAMTSAPGTAVHLTISHLAEIAADRGIADIQITLGQTGVNQTQAVAEGRADVGNCPFILPFLLSKGAGPYAALGAEKGAELAANLRVLYPYSFGAYMLYAYDTAGVGGWDDLAGKTILDGPPRGAATAEARSLIQVVTGLKPDEDYKTIESDWPQMVTTITEGSSDVAVLPEFIPSDRPLQALSAGKMTFWSIPKETFESEPMQKLLSSPGTAPFILTMEQMQTLGENAKIVSEDDLFRTRGSVGGNCVNASMSDDLAYDLTKAHLETLDALYAKAPYATNIGLEELDPKKSGMCGLNPVKFHPGAIRAWEEAGYTVPDCAI</sequence>
<protein>
    <submittedName>
        <fullName evidence="2">TAXI family TRAP transporter solute-binding subunit</fullName>
    </submittedName>
</protein>
<evidence type="ECO:0000313" key="2">
    <source>
        <dbReference type="EMBL" id="MBW8639889.1"/>
    </source>
</evidence>
<dbReference type="EMBL" id="JAICBX010000005">
    <property type="protein sequence ID" value="MBW8639889.1"/>
    <property type="molecule type" value="Genomic_DNA"/>
</dbReference>
<evidence type="ECO:0000313" key="3">
    <source>
        <dbReference type="Proteomes" id="UP001196509"/>
    </source>
</evidence>
<reference evidence="2" key="1">
    <citation type="submission" date="2021-08" db="EMBL/GenBank/DDBJ databases">
        <title>Hoeflea bacterium WL0058 sp. nov., isolated from the sediment.</title>
        <authorList>
            <person name="Wang L."/>
            <person name="Zhang D."/>
        </authorList>
    </citation>
    <scope>NUCLEOTIDE SEQUENCE</scope>
    <source>
        <strain evidence="2">WL0058</strain>
    </source>
</reference>
<dbReference type="Gene3D" id="3.40.190.10">
    <property type="entry name" value="Periplasmic binding protein-like II"/>
    <property type="match status" value="2"/>
</dbReference>
<dbReference type="SUPFAM" id="SSF53850">
    <property type="entry name" value="Periplasmic binding protein-like II"/>
    <property type="match status" value="1"/>
</dbReference>
<keyword evidence="3" id="KW-1185">Reference proteome</keyword>
<comment type="caution">
    <text evidence="2">The sequence shown here is derived from an EMBL/GenBank/DDBJ whole genome shotgun (WGS) entry which is preliminary data.</text>
</comment>
<organism evidence="2 3">
    <name type="scientific">Flavimaribacter sediminis</name>
    <dbReference type="NCBI Taxonomy" id="2865987"/>
    <lineage>
        <taxon>Bacteria</taxon>
        <taxon>Pseudomonadati</taxon>
        <taxon>Pseudomonadota</taxon>
        <taxon>Alphaproteobacteria</taxon>
        <taxon>Hyphomicrobiales</taxon>
        <taxon>Rhizobiaceae</taxon>
        <taxon>Flavimaribacter</taxon>
    </lineage>
</organism>
<keyword evidence="1" id="KW-0732">Signal</keyword>
<dbReference type="Pfam" id="PF16868">
    <property type="entry name" value="NMT1_3"/>
    <property type="match status" value="1"/>
</dbReference>
<feature type="chain" id="PRO_5042021248" evidence="1">
    <location>
        <begin position="23"/>
        <end position="348"/>
    </location>
</feature>
<dbReference type="RefSeq" id="WP_220230626.1">
    <property type="nucleotide sequence ID" value="NZ_JAICBX010000005.1"/>
</dbReference>
<dbReference type="Proteomes" id="UP001196509">
    <property type="component" value="Unassembled WGS sequence"/>
</dbReference>
<dbReference type="AlphaFoldDB" id="A0AAE2ZMZ3"/>
<gene>
    <name evidence="2" type="ORF">K1W69_22025</name>
</gene>
<dbReference type="InterPro" id="IPR011852">
    <property type="entry name" value="TRAP_TAXI"/>
</dbReference>
<accession>A0AAE2ZMZ3</accession>
<evidence type="ECO:0000256" key="1">
    <source>
        <dbReference type="SAM" id="SignalP"/>
    </source>
</evidence>
<feature type="signal peptide" evidence="1">
    <location>
        <begin position="1"/>
        <end position="22"/>
    </location>
</feature>
<proteinExistence type="predicted"/>
<name>A0AAE2ZMZ3_9HYPH</name>